<feature type="non-terminal residue" evidence="1">
    <location>
        <position position="50"/>
    </location>
</feature>
<reference evidence="1" key="1">
    <citation type="submission" date="2021-02" db="EMBL/GenBank/DDBJ databases">
        <authorList>
            <person name="Dougan E. K."/>
            <person name="Rhodes N."/>
            <person name="Thang M."/>
            <person name="Chan C."/>
        </authorList>
    </citation>
    <scope>NUCLEOTIDE SEQUENCE</scope>
</reference>
<keyword evidence="2" id="KW-1185">Reference proteome</keyword>
<evidence type="ECO:0000313" key="2">
    <source>
        <dbReference type="Proteomes" id="UP000649617"/>
    </source>
</evidence>
<gene>
    <name evidence="1" type="primary">madd-3</name>
    <name evidence="1" type="ORF">SPIL2461_LOCUS15101</name>
</gene>
<dbReference type="OrthoDB" id="283111at2759"/>
<feature type="non-terminal residue" evidence="1">
    <location>
        <position position="1"/>
    </location>
</feature>
<evidence type="ECO:0000313" key="1">
    <source>
        <dbReference type="EMBL" id="CAE7563728.1"/>
    </source>
</evidence>
<accession>A0A812U5X1</accession>
<dbReference type="Gene3D" id="1.10.510.10">
    <property type="entry name" value="Transferase(Phosphotransferase) domain 1"/>
    <property type="match status" value="1"/>
</dbReference>
<comment type="caution">
    <text evidence="1">The sequence shown here is derived from an EMBL/GenBank/DDBJ whole genome shotgun (WGS) entry which is preliminary data.</text>
</comment>
<proteinExistence type="predicted"/>
<sequence length="50" mass="6009">CIIAMLYTGTRPFSVHENQEHLAMMERLLEERFPKEMLRTARTIRSDQEE</sequence>
<name>A0A812U5X1_SYMPI</name>
<dbReference type="Proteomes" id="UP000649617">
    <property type="component" value="Unassembled WGS sequence"/>
</dbReference>
<organism evidence="1 2">
    <name type="scientific">Symbiodinium pilosum</name>
    <name type="common">Dinoflagellate</name>
    <dbReference type="NCBI Taxonomy" id="2952"/>
    <lineage>
        <taxon>Eukaryota</taxon>
        <taxon>Sar</taxon>
        <taxon>Alveolata</taxon>
        <taxon>Dinophyceae</taxon>
        <taxon>Suessiales</taxon>
        <taxon>Symbiodiniaceae</taxon>
        <taxon>Symbiodinium</taxon>
    </lineage>
</organism>
<protein>
    <submittedName>
        <fullName evidence="1">Madd-3 protein</fullName>
    </submittedName>
</protein>
<dbReference type="AlphaFoldDB" id="A0A812U5X1"/>
<dbReference type="EMBL" id="CAJNIZ010036114">
    <property type="protein sequence ID" value="CAE7563728.1"/>
    <property type="molecule type" value="Genomic_DNA"/>
</dbReference>